<comment type="caution">
    <text evidence="2">The sequence shown here is derived from an EMBL/GenBank/DDBJ whole genome shotgun (WGS) entry which is preliminary data.</text>
</comment>
<keyword evidence="1" id="KW-0732">Signal</keyword>
<dbReference type="AlphaFoldDB" id="A0A9D5X491"/>
<name>A0A9D5X491_9ACTN</name>
<evidence type="ECO:0000313" key="3">
    <source>
        <dbReference type="Proteomes" id="UP000787322"/>
    </source>
</evidence>
<reference evidence="2" key="1">
    <citation type="submission" date="2020-04" db="EMBL/GenBank/DDBJ databases">
        <title>Deep metagenomics examines the oral microbiome during advanced dental caries in children, revealing novel taxa and co-occurrences with host molecules.</title>
        <authorList>
            <person name="Baker J.L."/>
            <person name="Morton J.T."/>
            <person name="Dinis M."/>
            <person name="Alvarez R."/>
            <person name="Tran N.C."/>
            <person name="Knight R."/>
            <person name="Edlund A."/>
        </authorList>
    </citation>
    <scope>NUCLEOTIDE SEQUENCE</scope>
    <source>
        <strain evidence="2">JCVI_3_bin.11</strain>
    </source>
</reference>
<dbReference type="Pfam" id="PF13343">
    <property type="entry name" value="SBP_bac_6"/>
    <property type="match status" value="1"/>
</dbReference>
<dbReference type="SUPFAM" id="SSF53850">
    <property type="entry name" value="Periplasmic binding protein-like II"/>
    <property type="match status" value="1"/>
</dbReference>
<sequence length="428" mass="47753">MKFIPDCLRQKMHKTFGPKDPDEKITPPTATSVTRTSFIILAVSAVAAPVIATVANVLSPGISYVQQELLPPRPNSKVPGYARALIQLAQREGSLNLLSTSKEAVKPLVETYSRMFSMPVTVGEATEEEIQEFIQQTYTSGKSSESETSDTKSDVDWGFEKPDVIFLASEALMQNFETSAYCQPFEVSSTDQYVRPEFFDANGYWYAYAADPLVLLVNQERLNEKKILRPHEWTDLLTDGLRGRYVIPDPALTYAGKKFESLFLGQYGLDKGAQIIQSLFENVDAFSASTYQAIRDTGFGRYRACVCSLSAAYRAITKDDFDNLSVILPGTSYFSTIRSFVCRGSKHTYSAYLWQEFITKRDSAEHMGEMDSFFSPVIEGTPTPWYADRLNLTAVSESMQIAPAPTDAEGNLIKLEDIHATYSKLINA</sequence>
<evidence type="ECO:0000256" key="1">
    <source>
        <dbReference type="ARBA" id="ARBA00022729"/>
    </source>
</evidence>
<proteinExistence type="predicted"/>
<accession>A0A9D5X491</accession>
<dbReference type="EMBL" id="JABZGU010000139">
    <property type="protein sequence ID" value="MBF4803234.1"/>
    <property type="molecule type" value="Genomic_DNA"/>
</dbReference>
<protein>
    <submittedName>
        <fullName evidence="2">ABC transporter substrate-binding protein</fullName>
    </submittedName>
</protein>
<evidence type="ECO:0000313" key="2">
    <source>
        <dbReference type="EMBL" id="MBF4803234.1"/>
    </source>
</evidence>
<dbReference type="Proteomes" id="UP000787322">
    <property type="component" value="Unassembled WGS sequence"/>
</dbReference>
<dbReference type="PANTHER" id="PTHR30006">
    <property type="entry name" value="THIAMINE-BINDING PERIPLASMIC PROTEIN-RELATED"/>
    <property type="match status" value="1"/>
</dbReference>
<gene>
    <name evidence="2" type="ORF">HXK24_05395</name>
</gene>
<organism evidence="2 3">
    <name type="scientific">Lancefieldella parvula</name>
    <dbReference type="NCBI Taxonomy" id="1382"/>
    <lineage>
        <taxon>Bacteria</taxon>
        <taxon>Bacillati</taxon>
        <taxon>Actinomycetota</taxon>
        <taxon>Coriobacteriia</taxon>
        <taxon>Coriobacteriales</taxon>
        <taxon>Atopobiaceae</taxon>
        <taxon>Lancefieldella</taxon>
    </lineage>
</organism>
<dbReference type="Gene3D" id="3.40.190.10">
    <property type="entry name" value="Periplasmic binding protein-like II"/>
    <property type="match status" value="2"/>
</dbReference>